<feature type="active site" description="Nucleophile" evidence="9">
    <location>
        <position position="107"/>
    </location>
</feature>
<dbReference type="InterPro" id="IPR002410">
    <property type="entry name" value="Peptidase_S33"/>
</dbReference>
<dbReference type="InterPro" id="IPR005944">
    <property type="entry name" value="Pro_iminopeptidase"/>
</dbReference>
<evidence type="ECO:0000256" key="9">
    <source>
        <dbReference type="PIRSR" id="PIRSR006431-1"/>
    </source>
</evidence>
<dbReference type="InterPro" id="IPR000073">
    <property type="entry name" value="AB_hydrolase_1"/>
</dbReference>
<dbReference type="RefSeq" id="WP_111518006.1">
    <property type="nucleotide sequence ID" value="NZ_QKUB01000001.1"/>
</dbReference>
<dbReference type="InterPro" id="IPR029058">
    <property type="entry name" value="AB_hydrolase_fold"/>
</dbReference>
<protein>
    <recommendedName>
        <fullName evidence="8 10">Proline iminopeptidase</fullName>
        <shortName evidence="8">PIP</shortName>
        <ecNumber evidence="8 10">3.4.11.5</ecNumber>
    </recommendedName>
    <alternativeName>
        <fullName evidence="8">Prolyl aminopeptidase</fullName>
    </alternativeName>
</protein>
<feature type="active site" description="Proton donor" evidence="9">
    <location>
        <position position="290"/>
    </location>
</feature>
<dbReference type="GO" id="GO:0004177">
    <property type="term" value="F:aminopeptidase activity"/>
    <property type="evidence" value="ECO:0007669"/>
    <property type="project" value="UniProtKB-UniRule"/>
</dbReference>
<evidence type="ECO:0000256" key="10">
    <source>
        <dbReference type="RuleBase" id="RU003421"/>
    </source>
</evidence>
<keyword evidence="6 8" id="KW-0645">Protease</keyword>
<gene>
    <name evidence="12" type="ORF">BCF89_10180</name>
</gene>
<dbReference type="PIRSF" id="PIRSF006431">
    <property type="entry name" value="Pept_S33"/>
    <property type="match status" value="1"/>
</dbReference>
<keyword evidence="7 8" id="KW-0378">Hydrolase</keyword>
<evidence type="ECO:0000313" key="12">
    <source>
        <dbReference type="EMBL" id="PZW01560.1"/>
    </source>
</evidence>
<proteinExistence type="inferred from homology"/>
<comment type="caution">
    <text evidence="12">The sequence shown here is derived from an EMBL/GenBank/DDBJ whole genome shotgun (WGS) entry which is preliminary data.</text>
</comment>
<evidence type="ECO:0000313" key="13">
    <source>
        <dbReference type="Proteomes" id="UP000249646"/>
    </source>
</evidence>
<reference evidence="12 13" key="1">
    <citation type="submission" date="2018-06" db="EMBL/GenBank/DDBJ databases">
        <title>Genomic Encyclopedia of Archaeal and Bacterial Type Strains, Phase II (KMG-II): from individual species to whole genera.</title>
        <authorList>
            <person name="Goeker M."/>
        </authorList>
    </citation>
    <scope>NUCLEOTIDE SEQUENCE [LARGE SCALE GENOMIC DNA]</scope>
    <source>
        <strain evidence="12 13">ATCC 51348</strain>
    </source>
</reference>
<comment type="subcellular location">
    <subcellularLocation>
        <location evidence="2 8">Cytoplasm</location>
    </subcellularLocation>
</comment>
<evidence type="ECO:0000256" key="8">
    <source>
        <dbReference type="PIRNR" id="PIRNR006431"/>
    </source>
</evidence>
<evidence type="ECO:0000256" key="5">
    <source>
        <dbReference type="ARBA" id="ARBA00022490"/>
    </source>
</evidence>
<dbReference type="EC" id="3.4.11.5" evidence="8 10"/>
<evidence type="ECO:0000256" key="4">
    <source>
        <dbReference type="ARBA" id="ARBA00022438"/>
    </source>
</evidence>
<dbReference type="Gene3D" id="3.40.50.1820">
    <property type="entry name" value="alpha/beta hydrolase"/>
    <property type="match status" value="1"/>
</dbReference>
<evidence type="ECO:0000256" key="7">
    <source>
        <dbReference type="ARBA" id="ARBA00022801"/>
    </source>
</evidence>
<dbReference type="NCBIfam" id="TIGR01249">
    <property type="entry name" value="pro_imino_pep_1"/>
    <property type="match status" value="1"/>
</dbReference>
<organism evidence="12 13">
    <name type="scientific">Metamycoplasma auris</name>
    <dbReference type="NCBI Taxonomy" id="51363"/>
    <lineage>
        <taxon>Bacteria</taxon>
        <taxon>Bacillati</taxon>
        <taxon>Mycoplasmatota</taxon>
        <taxon>Mycoplasmoidales</taxon>
        <taxon>Metamycoplasmataceae</taxon>
        <taxon>Metamycoplasma</taxon>
    </lineage>
</organism>
<dbReference type="PRINTS" id="PR00111">
    <property type="entry name" value="ABHYDROLASE"/>
</dbReference>
<comment type="similarity">
    <text evidence="3 8 10">Belongs to the peptidase S33 family.</text>
</comment>
<dbReference type="AlphaFoldDB" id="A0A2W7G4F6"/>
<evidence type="ECO:0000259" key="11">
    <source>
        <dbReference type="Pfam" id="PF00561"/>
    </source>
</evidence>
<dbReference type="Pfam" id="PF00561">
    <property type="entry name" value="Abhydrolase_1"/>
    <property type="match status" value="1"/>
</dbReference>
<evidence type="ECO:0000256" key="6">
    <source>
        <dbReference type="ARBA" id="ARBA00022670"/>
    </source>
</evidence>
<dbReference type="GO" id="GO:0005737">
    <property type="term" value="C:cytoplasm"/>
    <property type="evidence" value="ECO:0007669"/>
    <property type="project" value="UniProtKB-SubCell"/>
</dbReference>
<sequence>MFEPIEPYNTGYLKVDEIHTIYYEEVGNPEGSPILFVHGGPGGGISESSRQYFDPKFYRVILFDQRGCGKSTPSAEIRNNTTLDLVADMEKLREHLGIDHWILFGGSWGSCLSLIYAINHPKHTKGLILRGVFLGRREDNEFLYQEGTSYLIPDGFDEFISIIPKEERNNLIVAYNKYLNSDNLDVAYRAAYHWAKWELSNLALKQIPDLEVILENNKTNLELARLENHYFINDIFLDDDNYILNNIEKIKDIPTIIIHGRYDLICRPIGAYLLHKNLANSKLYFVTAGHSSKEEEIAKKLVEATEEFKDL</sequence>
<comment type="catalytic activity">
    <reaction evidence="1 8 10">
        <text>Release of N-terminal proline from a peptide.</text>
        <dbReference type="EC" id="3.4.11.5"/>
    </reaction>
</comment>
<dbReference type="SUPFAM" id="SSF53474">
    <property type="entry name" value="alpha/beta-Hydrolases"/>
    <property type="match status" value="1"/>
</dbReference>
<dbReference type="EMBL" id="QKUB01000001">
    <property type="protein sequence ID" value="PZW01560.1"/>
    <property type="molecule type" value="Genomic_DNA"/>
</dbReference>
<name>A0A2W7G4F6_9BACT</name>
<dbReference type="PANTHER" id="PTHR43722:SF1">
    <property type="entry name" value="PROLINE IMINOPEPTIDASE"/>
    <property type="match status" value="1"/>
</dbReference>
<dbReference type="PANTHER" id="PTHR43722">
    <property type="entry name" value="PROLINE IMINOPEPTIDASE"/>
    <property type="match status" value="1"/>
</dbReference>
<evidence type="ECO:0000256" key="3">
    <source>
        <dbReference type="ARBA" id="ARBA00010088"/>
    </source>
</evidence>
<accession>A0A2W7G4F6</accession>
<dbReference type="Proteomes" id="UP000249646">
    <property type="component" value="Unassembled WGS sequence"/>
</dbReference>
<dbReference type="GO" id="GO:0006508">
    <property type="term" value="P:proteolysis"/>
    <property type="evidence" value="ECO:0007669"/>
    <property type="project" value="UniProtKB-KW"/>
</dbReference>
<feature type="active site" evidence="9">
    <location>
        <position position="263"/>
    </location>
</feature>
<dbReference type="PRINTS" id="PR00793">
    <property type="entry name" value="PROAMNOPTASE"/>
</dbReference>
<keyword evidence="5 8" id="KW-0963">Cytoplasm</keyword>
<dbReference type="OrthoDB" id="53505at2"/>
<keyword evidence="4 8" id="KW-0031">Aminopeptidase</keyword>
<evidence type="ECO:0000256" key="1">
    <source>
        <dbReference type="ARBA" id="ARBA00001585"/>
    </source>
</evidence>
<evidence type="ECO:0000256" key="2">
    <source>
        <dbReference type="ARBA" id="ARBA00004496"/>
    </source>
</evidence>
<keyword evidence="13" id="KW-1185">Reference proteome</keyword>
<feature type="domain" description="AB hydrolase-1" evidence="11">
    <location>
        <begin position="33"/>
        <end position="295"/>
    </location>
</feature>